<gene>
    <name evidence="13" type="ORF">KC19_3G111800</name>
</gene>
<dbReference type="CDD" id="cd03250">
    <property type="entry name" value="ABCC_MRP_domain1"/>
    <property type="match status" value="1"/>
</dbReference>
<feature type="domain" description="ABC transporter" evidence="11">
    <location>
        <begin position="649"/>
        <end position="872"/>
    </location>
</feature>
<feature type="transmembrane region" description="Helical" evidence="10">
    <location>
        <begin position="478"/>
        <end position="496"/>
    </location>
</feature>
<dbReference type="InterPro" id="IPR017871">
    <property type="entry name" value="ABC_transporter-like_CS"/>
</dbReference>
<evidence type="ECO:0000256" key="6">
    <source>
        <dbReference type="ARBA" id="ARBA00022741"/>
    </source>
</evidence>
<dbReference type="FunFam" id="3.40.50.300:FF:000508">
    <property type="entry name" value="ABC transporter C family member 5"/>
    <property type="match status" value="1"/>
</dbReference>
<evidence type="ECO:0000256" key="9">
    <source>
        <dbReference type="ARBA" id="ARBA00023136"/>
    </source>
</evidence>
<dbReference type="Gene3D" id="1.20.1560.10">
    <property type="entry name" value="ABC transporter type 1, transmembrane domain"/>
    <property type="match status" value="2"/>
</dbReference>
<feature type="transmembrane region" description="Helical" evidence="10">
    <location>
        <begin position="50"/>
        <end position="69"/>
    </location>
</feature>
<protein>
    <submittedName>
        <fullName evidence="13">Uncharacterized protein</fullName>
    </submittedName>
</protein>
<dbReference type="FunFam" id="1.20.1560.10:FF:000003">
    <property type="entry name" value="ABC transporter C family member 10"/>
    <property type="match status" value="1"/>
</dbReference>
<evidence type="ECO:0000313" key="13">
    <source>
        <dbReference type="EMBL" id="KAG0583130.1"/>
    </source>
</evidence>
<feature type="domain" description="ABC transmembrane type-1" evidence="12">
    <location>
        <begin position="336"/>
        <end position="616"/>
    </location>
</feature>
<feature type="transmembrane region" description="Helical" evidence="10">
    <location>
        <begin position="376"/>
        <end position="397"/>
    </location>
</feature>
<reference evidence="13" key="1">
    <citation type="submission" date="2020-06" db="EMBL/GenBank/DDBJ databases">
        <title>WGS assembly of Ceratodon purpureus strain R40.</title>
        <authorList>
            <person name="Carey S.B."/>
            <person name="Jenkins J."/>
            <person name="Shu S."/>
            <person name="Lovell J.T."/>
            <person name="Sreedasyam A."/>
            <person name="Maumus F."/>
            <person name="Tiley G.P."/>
            <person name="Fernandez-Pozo N."/>
            <person name="Barry K."/>
            <person name="Chen C."/>
            <person name="Wang M."/>
            <person name="Lipzen A."/>
            <person name="Daum C."/>
            <person name="Saski C.A."/>
            <person name="Payton A.C."/>
            <person name="Mcbreen J.C."/>
            <person name="Conrad R.E."/>
            <person name="Kollar L.M."/>
            <person name="Olsson S."/>
            <person name="Huttunen S."/>
            <person name="Landis J.B."/>
            <person name="Wickett N.J."/>
            <person name="Johnson M.G."/>
            <person name="Rensing S.A."/>
            <person name="Grimwood J."/>
            <person name="Schmutz J."/>
            <person name="Mcdaniel S.F."/>
        </authorList>
    </citation>
    <scope>NUCLEOTIDE SEQUENCE</scope>
    <source>
        <strain evidence="13">R40</strain>
    </source>
</reference>
<dbReference type="GO" id="GO:0016020">
    <property type="term" value="C:membrane"/>
    <property type="evidence" value="ECO:0007669"/>
    <property type="project" value="UniProtKB-SubCell"/>
</dbReference>
<feature type="domain" description="ABC transporter" evidence="11">
    <location>
        <begin position="1297"/>
        <end position="1531"/>
    </location>
</feature>
<dbReference type="FunFam" id="1.20.1560.10:FF:000002">
    <property type="entry name" value="ABC transporter C family member 5"/>
    <property type="match status" value="1"/>
</dbReference>
<dbReference type="SUPFAM" id="SSF90123">
    <property type="entry name" value="ABC transporter transmembrane region"/>
    <property type="match status" value="2"/>
</dbReference>
<dbReference type="CDD" id="cd18580">
    <property type="entry name" value="ABC_6TM_ABCC_D2"/>
    <property type="match status" value="1"/>
</dbReference>
<keyword evidence="9 10" id="KW-0472">Membrane</keyword>
<dbReference type="Pfam" id="PF00664">
    <property type="entry name" value="ABC_membrane"/>
    <property type="match status" value="2"/>
</dbReference>
<feature type="transmembrane region" description="Helical" evidence="10">
    <location>
        <begin position="335"/>
        <end position="356"/>
    </location>
</feature>
<feature type="transmembrane region" description="Helical" evidence="10">
    <location>
        <begin position="107"/>
        <end position="127"/>
    </location>
</feature>
<evidence type="ECO:0000256" key="2">
    <source>
        <dbReference type="ARBA" id="ARBA00009726"/>
    </source>
</evidence>
<evidence type="ECO:0000256" key="3">
    <source>
        <dbReference type="ARBA" id="ARBA00022448"/>
    </source>
</evidence>
<comment type="caution">
    <text evidence="13">The sequence shown here is derived from an EMBL/GenBank/DDBJ whole genome shotgun (WGS) entry which is preliminary data.</text>
</comment>
<keyword evidence="8 10" id="KW-1133">Transmembrane helix</keyword>
<evidence type="ECO:0000313" key="14">
    <source>
        <dbReference type="Proteomes" id="UP000822688"/>
    </source>
</evidence>
<feature type="transmembrane region" description="Helical" evidence="10">
    <location>
        <begin position="1235"/>
        <end position="1256"/>
    </location>
</feature>
<organism evidence="13 14">
    <name type="scientific">Ceratodon purpureus</name>
    <name type="common">Fire moss</name>
    <name type="synonym">Dicranum purpureum</name>
    <dbReference type="NCBI Taxonomy" id="3225"/>
    <lineage>
        <taxon>Eukaryota</taxon>
        <taxon>Viridiplantae</taxon>
        <taxon>Streptophyta</taxon>
        <taxon>Embryophyta</taxon>
        <taxon>Bryophyta</taxon>
        <taxon>Bryophytina</taxon>
        <taxon>Bryopsida</taxon>
        <taxon>Dicranidae</taxon>
        <taxon>Pseudoditrichales</taxon>
        <taxon>Ditrichaceae</taxon>
        <taxon>Ceratodon</taxon>
    </lineage>
</organism>
<dbReference type="Proteomes" id="UP000822688">
    <property type="component" value="Chromosome 3"/>
</dbReference>
<dbReference type="GO" id="GO:0016887">
    <property type="term" value="F:ATP hydrolysis activity"/>
    <property type="evidence" value="ECO:0007669"/>
    <property type="project" value="InterPro"/>
</dbReference>
<feature type="transmembrane region" description="Helical" evidence="10">
    <location>
        <begin position="139"/>
        <end position="159"/>
    </location>
</feature>
<feature type="transmembrane region" description="Helical" evidence="10">
    <location>
        <begin position="171"/>
        <end position="191"/>
    </location>
</feature>
<evidence type="ECO:0000259" key="12">
    <source>
        <dbReference type="PROSITE" id="PS50929"/>
    </source>
</evidence>
<feature type="transmembrane region" description="Helical" evidence="10">
    <location>
        <begin position="203"/>
        <end position="226"/>
    </location>
</feature>
<dbReference type="PROSITE" id="PS50893">
    <property type="entry name" value="ABC_TRANSPORTER_2"/>
    <property type="match status" value="2"/>
</dbReference>
<dbReference type="PROSITE" id="PS50929">
    <property type="entry name" value="ABC_TM1F"/>
    <property type="match status" value="2"/>
</dbReference>
<keyword evidence="3" id="KW-0813">Transport</keyword>
<evidence type="ECO:0000256" key="10">
    <source>
        <dbReference type="SAM" id="Phobius"/>
    </source>
</evidence>
<dbReference type="Pfam" id="PF00005">
    <property type="entry name" value="ABC_tran"/>
    <property type="match status" value="2"/>
</dbReference>
<dbReference type="InterPro" id="IPR050173">
    <property type="entry name" value="ABC_transporter_C-like"/>
</dbReference>
<keyword evidence="7" id="KW-0067">ATP-binding</keyword>
<dbReference type="CDD" id="cd03244">
    <property type="entry name" value="ABCC_MRP_domain2"/>
    <property type="match status" value="1"/>
</dbReference>
<dbReference type="GO" id="GO:0005524">
    <property type="term" value="F:ATP binding"/>
    <property type="evidence" value="ECO:0007669"/>
    <property type="project" value="UniProtKB-KW"/>
</dbReference>
<dbReference type="InterPro" id="IPR003439">
    <property type="entry name" value="ABC_transporter-like_ATP-bd"/>
</dbReference>
<keyword evidence="14" id="KW-1185">Reference proteome</keyword>
<evidence type="ECO:0000259" key="11">
    <source>
        <dbReference type="PROSITE" id="PS50893"/>
    </source>
</evidence>
<comment type="subcellular location">
    <subcellularLocation>
        <location evidence="1">Membrane</location>
        <topology evidence="1">Multi-pass membrane protein</topology>
    </subcellularLocation>
</comment>
<dbReference type="CDD" id="cd18579">
    <property type="entry name" value="ABC_6TM_ABCC_D1"/>
    <property type="match status" value="1"/>
</dbReference>
<feature type="transmembrane region" description="Helical" evidence="10">
    <location>
        <begin position="552"/>
        <end position="585"/>
    </location>
</feature>
<dbReference type="InterPro" id="IPR027417">
    <property type="entry name" value="P-loop_NTPase"/>
</dbReference>
<feature type="transmembrane region" description="Helical" evidence="10">
    <location>
        <begin position="1088"/>
        <end position="1111"/>
    </location>
</feature>
<feature type="transmembrane region" description="Helical" evidence="10">
    <location>
        <begin position="1117"/>
        <end position="1137"/>
    </location>
</feature>
<evidence type="ECO:0000256" key="5">
    <source>
        <dbReference type="ARBA" id="ARBA00022737"/>
    </source>
</evidence>
<dbReference type="GO" id="GO:0140359">
    <property type="term" value="F:ABC-type transporter activity"/>
    <property type="evidence" value="ECO:0007669"/>
    <property type="project" value="InterPro"/>
</dbReference>
<dbReference type="SMART" id="SM00382">
    <property type="entry name" value="AAA"/>
    <property type="match status" value="2"/>
</dbReference>
<accession>A0A8T0IHA7</accession>
<dbReference type="PANTHER" id="PTHR24223:SF415">
    <property type="entry name" value="FI20190P1"/>
    <property type="match status" value="1"/>
</dbReference>
<sequence length="1541" mass="170978">MAYIEMIRSVALEMGPYIFTAWTTACSTPKTDNAWAWMKYLLFVPCPQHVLISSIHLIFVVFLAIYGVTQLATVRRVRSSAAHHNVFSKLSPSGVHTSPIYSVQVGCIRLVMLFQWCVAILRVVYAARYGWRRVPAQELLYSLSQALAWSVFAAIVGHQKKFYALANSKPLRIWWIMTFFLSLITLYTSVARYMRNDPCDVHLWIDGIVSIATFPVVVLLALVALVGRTGISVDEDSDLTESLLGLDGVEGAIPEDDVGVTDFASASIISKAMWLWLNPLLKRGKSKALEAEDIPLLSPEDRSEVLYSRFVVNFESQSAPASVRRALLHTFWPQLVFTAFLSVSKLSVMFVGPILITQFVSYVDGNELFPHEGLVLVAILFTAKTVEVLSAHHFSFYSHRLGMMVRSSLTTTVYRKGLRLSSFARQTHGAGEIVNYMSVDVQQIADFMLHIHNLWVLPLQAAVALVILYAVIGIPCFGGIFVMLCILFVSLNVAKLHPGYQAMIMKFKVKRMAITTKVFNNIKFIKLQAWEDTFKEKIENIRNSERTWLTKFMYVLAMNVFFLWLSPLAVSTATFALCVLLNVALTPAKVFTAISTFRIMQEPLRLFPQALMAFSQAVDSFDRLDKYMLSGELDPDAVERLPFGGEYVVEIEDGSFKWDLKSDRPTLKDVNVKVPHGAFVAIVGMAGSGKSALLSAVLGEIPKLSGSVKVRGRIAYVGQSAWIQNATIKDNILFGKEVDEAKYQETIRVCSLTQDLAQMTSGDQTEIGERGISLSGGQKQRIQLARAVYHDSDVYILDGLFSAIDAHTGNDLLKECIMGALGDKTLLVVTHQVEFLHRADLILVLRNGEIVQSGKYNDLLKAGTDFGALMAAHNEALDLVEVEGLNGLPFVVVDSCTPLIAKEPSQDAELSKYPSNVKTLNKTVLASSVRRSGKVLPVKSDSKAALKNGKTALIDDEKRATGQVSLGVYWLYATKAFEGFHVLVLLILQSCWQGLQIASDYYLAHSTADPTDFRPVQFITSYSELTFGSGFFVLLRSLLTAFAGLMTAQSFFDSFLSCFVRAPMAFFDTTPSGRILTRFASDQSNLDFLLPILMGTVLSQGFQALGILVVICQVTWQMIFLILPLAYAYFLFQRYYIATSRELTRMDAITKTPVILHFSETISGFVTIRAFGEQPRFATVNMERVNANLRMDFHSNAANEWLGFRLEMIGTVMLASSALVMVTVARNIIGSELVGLSLSYGLALNGCLCGVVYLACQLENKMVSVERINQYCGITSEAPPVIENSRPAESWPTHGSIQFQRLQLRLRPDTPLMLKGISLNIKGGEKVGVVGRTSSGKSTLIQALLRLVEPSGGRILIDNLDIQLIGVKDLRTKFGVISHEPTLFEGTVRTNIDPLQEHSDREIWEALQICQLAGTIKDKNGKLDSLVVDVGENWSVGQRQLFSMGRALLKKAKILIYDETTASVDTRTDAIIQKIIRSEFAKSTVISIAHRIPTVMDSDKVLVLDSGLVKEFDVPSRLLEQPGSLFASLVREYSERSDPDE</sequence>
<feature type="domain" description="ABC transmembrane type-1" evidence="12">
    <location>
        <begin position="1025"/>
        <end position="1260"/>
    </location>
</feature>
<proteinExistence type="inferred from homology"/>
<name>A0A8T0IHA7_CERPU</name>
<dbReference type="InterPro" id="IPR011527">
    <property type="entry name" value="ABC1_TM_dom"/>
</dbReference>
<dbReference type="PROSITE" id="PS00211">
    <property type="entry name" value="ABC_TRANSPORTER_1"/>
    <property type="match status" value="1"/>
</dbReference>
<dbReference type="InterPro" id="IPR044746">
    <property type="entry name" value="ABCC_6TM_D1"/>
</dbReference>
<evidence type="ECO:0000256" key="4">
    <source>
        <dbReference type="ARBA" id="ARBA00022692"/>
    </source>
</evidence>
<feature type="transmembrane region" description="Helical" evidence="10">
    <location>
        <begin position="1208"/>
        <end position="1229"/>
    </location>
</feature>
<dbReference type="EMBL" id="CM026423">
    <property type="protein sequence ID" value="KAG0583130.1"/>
    <property type="molecule type" value="Genomic_DNA"/>
</dbReference>
<dbReference type="InterPro" id="IPR044726">
    <property type="entry name" value="ABCC_6TM_D2"/>
</dbReference>
<keyword evidence="4 10" id="KW-0812">Transmembrane</keyword>
<evidence type="ECO:0000256" key="1">
    <source>
        <dbReference type="ARBA" id="ARBA00004141"/>
    </source>
</evidence>
<dbReference type="PANTHER" id="PTHR24223">
    <property type="entry name" value="ATP-BINDING CASSETTE SUB-FAMILY C"/>
    <property type="match status" value="1"/>
</dbReference>
<dbReference type="InterPro" id="IPR003593">
    <property type="entry name" value="AAA+_ATPase"/>
</dbReference>
<dbReference type="FunFam" id="3.40.50.300:FF:000163">
    <property type="entry name" value="Multidrug resistance-associated protein member 4"/>
    <property type="match status" value="1"/>
</dbReference>
<evidence type="ECO:0000256" key="8">
    <source>
        <dbReference type="ARBA" id="ARBA00022989"/>
    </source>
</evidence>
<dbReference type="Gene3D" id="3.40.50.300">
    <property type="entry name" value="P-loop containing nucleotide triphosphate hydrolases"/>
    <property type="match status" value="2"/>
</dbReference>
<keyword evidence="5" id="KW-0677">Repeat</keyword>
<dbReference type="InterPro" id="IPR036640">
    <property type="entry name" value="ABC1_TM_sf"/>
</dbReference>
<evidence type="ECO:0000256" key="7">
    <source>
        <dbReference type="ARBA" id="ARBA00022840"/>
    </source>
</evidence>
<feature type="transmembrane region" description="Helical" evidence="10">
    <location>
        <begin position="454"/>
        <end position="472"/>
    </location>
</feature>
<dbReference type="SUPFAM" id="SSF52540">
    <property type="entry name" value="P-loop containing nucleoside triphosphate hydrolases"/>
    <property type="match status" value="2"/>
</dbReference>
<keyword evidence="6" id="KW-0547">Nucleotide-binding</keyword>
<comment type="similarity">
    <text evidence="2">Belongs to the ABC transporter superfamily. ABCC family. Conjugate transporter (TC 3.A.1.208) subfamily.</text>
</comment>